<protein>
    <recommendedName>
        <fullName evidence="1">(S)-ureidoglycine aminohydrolase cupin domain-containing protein</fullName>
    </recommendedName>
</protein>
<feature type="domain" description="(S)-ureidoglycine aminohydrolase cupin" evidence="1">
    <location>
        <begin position="44"/>
        <end position="117"/>
    </location>
</feature>
<dbReference type="KEGG" id="mets:DK389_27530"/>
<evidence type="ECO:0000313" key="2">
    <source>
        <dbReference type="EMBL" id="AWN43570.1"/>
    </source>
</evidence>
<dbReference type="InterPro" id="IPR011051">
    <property type="entry name" value="RmlC_Cupin_sf"/>
</dbReference>
<accession>A0A2U8WDP5</accession>
<dbReference type="Pfam" id="PF05899">
    <property type="entry name" value="Cupin_3"/>
    <property type="match status" value="1"/>
</dbReference>
<dbReference type="RefSeq" id="WP_109894502.1">
    <property type="nucleotide sequence ID" value="NZ_CP029550.1"/>
</dbReference>
<dbReference type="OrthoDB" id="9799053at2"/>
<reference evidence="3" key="1">
    <citation type="submission" date="2018-05" db="EMBL/GenBank/DDBJ databases">
        <title>Complete Genome Sequence of Methylobacterium sp. 17SD2-17.</title>
        <authorList>
            <person name="Srinivasan S."/>
        </authorList>
    </citation>
    <scope>NUCLEOTIDE SEQUENCE [LARGE SCALE GENOMIC DNA]</scope>
    <source>
        <strain evidence="3">17SD2-17</strain>
    </source>
</reference>
<dbReference type="InterPro" id="IPR008579">
    <property type="entry name" value="UGlyAH_Cupin_dom"/>
</dbReference>
<keyword evidence="3" id="KW-1185">Reference proteome</keyword>
<evidence type="ECO:0000259" key="1">
    <source>
        <dbReference type="Pfam" id="PF05899"/>
    </source>
</evidence>
<name>A0A2U8WDP5_9HYPH</name>
<dbReference type="EMBL" id="CP029550">
    <property type="protein sequence ID" value="AWN43570.1"/>
    <property type="molecule type" value="Genomic_DNA"/>
</dbReference>
<dbReference type="SUPFAM" id="SSF51182">
    <property type="entry name" value="RmlC-like cupins"/>
    <property type="match status" value="1"/>
</dbReference>
<evidence type="ECO:0000313" key="3">
    <source>
        <dbReference type="Proteomes" id="UP000245926"/>
    </source>
</evidence>
<sequence length="127" mass="13503">MTTQVLVNLNSSGSKSGREVRGPATLGEIVDGTCEQVLDVFMTSETGNFFAGVWTCSPGTMMLTDYPFNEMATIIEGSIVVTDAASGEVQKFGPGDGFAIRKGFRGTWHMPGRVHKRFAAEIPGAAP</sequence>
<dbReference type="PANTHER" id="PTHR40943">
    <property type="entry name" value="CYTOPLASMIC PROTEIN-RELATED"/>
    <property type="match status" value="1"/>
</dbReference>
<dbReference type="Proteomes" id="UP000245926">
    <property type="component" value="Chromosome"/>
</dbReference>
<organism evidence="2 3">
    <name type="scientific">Methylobacterium durans</name>
    <dbReference type="NCBI Taxonomy" id="2202825"/>
    <lineage>
        <taxon>Bacteria</taxon>
        <taxon>Pseudomonadati</taxon>
        <taxon>Pseudomonadota</taxon>
        <taxon>Alphaproteobacteria</taxon>
        <taxon>Hyphomicrobiales</taxon>
        <taxon>Methylobacteriaceae</taxon>
        <taxon>Methylobacterium</taxon>
    </lineage>
</organism>
<proteinExistence type="predicted"/>
<dbReference type="PANTHER" id="PTHR40943:SF1">
    <property type="entry name" value="CYTOPLASMIC PROTEIN"/>
    <property type="match status" value="1"/>
</dbReference>
<dbReference type="InterPro" id="IPR014710">
    <property type="entry name" value="RmlC-like_jellyroll"/>
</dbReference>
<dbReference type="Gene3D" id="2.60.120.10">
    <property type="entry name" value="Jelly Rolls"/>
    <property type="match status" value="1"/>
</dbReference>
<gene>
    <name evidence="2" type="ORF">DK389_27530</name>
</gene>
<dbReference type="AlphaFoldDB" id="A0A2U8WDP5"/>